<reference evidence="2" key="1">
    <citation type="journal article" date="2023" name="Proc. Natl. Acad. Sci. U.S.A.">
        <title>Genomic and structural basis for evolution of tropane alkaloid biosynthesis.</title>
        <authorList>
            <person name="Wanga Y.-J."/>
            <person name="Taina T."/>
            <person name="Yua J.-Y."/>
            <person name="Lia J."/>
            <person name="Xua B."/>
            <person name="Chenc J."/>
            <person name="D'Auriad J.C."/>
            <person name="Huanga J.-P."/>
            <person name="Huanga S.-X."/>
        </authorList>
    </citation>
    <scope>NUCLEOTIDE SEQUENCE [LARGE SCALE GENOMIC DNA]</scope>
    <source>
        <strain evidence="2">cv. KIB-2019</strain>
    </source>
</reference>
<proteinExistence type="predicted"/>
<dbReference type="EMBL" id="JAJAGQ010000011">
    <property type="protein sequence ID" value="KAJ8549382.1"/>
    <property type="molecule type" value="Genomic_DNA"/>
</dbReference>
<evidence type="ECO:0000313" key="1">
    <source>
        <dbReference type="EMBL" id="KAJ8549382.1"/>
    </source>
</evidence>
<protein>
    <submittedName>
        <fullName evidence="1">Uncharacterized protein</fullName>
    </submittedName>
</protein>
<name>A0A9Q1M0Y1_9SOLA</name>
<accession>A0A9Q1M0Y1</accession>
<comment type="caution">
    <text evidence="1">The sequence shown here is derived from an EMBL/GenBank/DDBJ whole genome shotgun (WGS) entry which is preliminary data.</text>
</comment>
<gene>
    <name evidence="1" type="ORF">K7X08_033089</name>
</gene>
<evidence type="ECO:0000313" key="2">
    <source>
        <dbReference type="Proteomes" id="UP001152561"/>
    </source>
</evidence>
<organism evidence="1 2">
    <name type="scientific">Anisodus acutangulus</name>
    <dbReference type="NCBI Taxonomy" id="402998"/>
    <lineage>
        <taxon>Eukaryota</taxon>
        <taxon>Viridiplantae</taxon>
        <taxon>Streptophyta</taxon>
        <taxon>Embryophyta</taxon>
        <taxon>Tracheophyta</taxon>
        <taxon>Spermatophyta</taxon>
        <taxon>Magnoliopsida</taxon>
        <taxon>eudicotyledons</taxon>
        <taxon>Gunneridae</taxon>
        <taxon>Pentapetalae</taxon>
        <taxon>asterids</taxon>
        <taxon>lamiids</taxon>
        <taxon>Solanales</taxon>
        <taxon>Solanaceae</taxon>
        <taxon>Solanoideae</taxon>
        <taxon>Hyoscyameae</taxon>
        <taxon>Anisodus</taxon>
    </lineage>
</organism>
<dbReference type="Proteomes" id="UP001152561">
    <property type="component" value="Unassembled WGS sequence"/>
</dbReference>
<sequence>MKQTEIKSLLPYRKAKVYISNSGCSVGFASSSFSSNYTAAGELIQILLESFSAQERVRFCSWLQCQARAAYGFK</sequence>
<dbReference type="AlphaFoldDB" id="A0A9Q1M0Y1"/>
<keyword evidence="2" id="KW-1185">Reference proteome</keyword>